<keyword evidence="3" id="KW-1185">Reference proteome</keyword>
<evidence type="ECO:0000313" key="3">
    <source>
        <dbReference type="Proteomes" id="UP000324479"/>
    </source>
</evidence>
<evidence type="ECO:0008006" key="4">
    <source>
        <dbReference type="Google" id="ProtNLM"/>
    </source>
</evidence>
<dbReference type="AlphaFoldDB" id="A0A5M6D1J9"/>
<dbReference type="RefSeq" id="WP_150079488.1">
    <property type="nucleotide sequence ID" value="NZ_VWOX01000023.1"/>
</dbReference>
<accession>A0A5M6D1J9</accession>
<feature type="signal peptide" evidence="1">
    <location>
        <begin position="1"/>
        <end position="22"/>
    </location>
</feature>
<sequence length="211" mass="23183">MMFLRVSLSLAVTACASLVAFADKDAAIQPSIATTGTASISESFDSPLSELIRVAKGDWKSSNGVLTGKEVASDHHAAVLMLQKPNRNSVVRFSFKLDGMTNGFHFSLNHRRGHLFRVVVSPSKLAIHLDKDKKDPKSKVLVLDSDEANFAQDTWYTMQVEMVGDRVAVQTDNGAKVEASNPKLDTDKPNYRFVTRGDSLSIDDLKVWEAN</sequence>
<organism evidence="2 3">
    <name type="scientific">Roseiconus nitratireducens</name>
    <dbReference type="NCBI Taxonomy" id="2605748"/>
    <lineage>
        <taxon>Bacteria</taxon>
        <taxon>Pseudomonadati</taxon>
        <taxon>Planctomycetota</taxon>
        <taxon>Planctomycetia</taxon>
        <taxon>Pirellulales</taxon>
        <taxon>Pirellulaceae</taxon>
        <taxon>Roseiconus</taxon>
    </lineage>
</organism>
<proteinExistence type="predicted"/>
<evidence type="ECO:0000313" key="2">
    <source>
        <dbReference type="EMBL" id="KAA5538975.1"/>
    </source>
</evidence>
<dbReference type="Gene3D" id="2.60.120.560">
    <property type="entry name" value="Exo-inulinase, domain 1"/>
    <property type="match status" value="1"/>
</dbReference>
<protein>
    <recommendedName>
        <fullName evidence="4">3-keto-disaccharide hydrolase domain-containing protein</fullName>
    </recommendedName>
</protein>
<keyword evidence="1" id="KW-0732">Signal</keyword>
<feature type="chain" id="PRO_5024342688" description="3-keto-disaccharide hydrolase domain-containing protein" evidence="1">
    <location>
        <begin position="23"/>
        <end position="211"/>
    </location>
</feature>
<comment type="caution">
    <text evidence="2">The sequence shown here is derived from an EMBL/GenBank/DDBJ whole genome shotgun (WGS) entry which is preliminary data.</text>
</comment>
<name>A0A5M6D1J9_9BACT</name>
<dbReference type="Proteomes" id="UP000324479">
    <property type="component" value="Unassembled WGS sequence"/>
</dbReference>
<evidence type="ECO:0000256" key="1">
    <source>
        <dbReference type="SAM" id="SignalP"/>
    </source>
</evidence>
<reference evidence="2 3" key="1">
    <citation type="submission" date="2019-08" db="EMBL/GenBank/DDBJ databases">
        <authorList>
            <person name="Dhanesh K."/>
            <person name="Kumar G."/>
            <person name="Sasikala C."/>
            <person name="Venkata Ramana C."/>
        </authorList>
    </citation>
    <scope>NUCLEOTIDE SEQUENCE [LARGE SCALE GENOMIC DNA]</scope>
    <source>
        <strain evidence="2 3">JC645</strain>
    </source>
</reference>
<dbReference type="EMBL" id="VWOX01000023">
    <property type="protein sequence ID" value="KAA5538975.1"/>
    <property type="molecule type" value="Genomic_DNA"/>
</dbReference>
<gene>
    <name evidence="2" type="ORF">FYK55_25585</name>
</gene>